<sequence length="126" mass="14306">MITKSRRYNYTTEGSIEGNKSQTTLKNGTIENNELSAATKEKKAGVVYCPTTFDDVYCWPRTPANVLVTIPCPAYNNATRYCTAEGTWYRKSADSNQSWTNYSQCNIKMVREEVNNTLLTVSYTMK</sequence>
<keyword evidence="3" id="KW-1185">Reference proteome</keyword>
<evidence type="ECO:0000313" key="2">
    <source>
        <dbReference type="EMBL" id="KAK7085793.1"/>
    </source>
</evidence>
<dbReference type="InterPro" id="IPR050332">
    <property type="entry name" value="GPCR_2"/>
</dbReference>
<dbReference type="SMART" id="SM00008">
    <property type="entry name" value="HormR"/>
    <property type="match status" value="1"/>
</dbReference>
<gene>
    <name evidence="2" type="ORF">SK128_020707</name>
</gene>
<evidence type="ECO:0000313" key="3">
    <source>
        <dbReference type="Proteomes" id="UP001381693"/>
    </source>
</evidence>
<dbReference type="Proteomes" id="UP001381693">
    <property type="component" value="Unassembled WGS sequence"/>
</dbReference>
<organism evidence="2 3">
    <name type="scientific">Halocaridina rubra</name>
    <name type="common">Hawaiian red shrimp</name>
    <dbReference type="NCBI Taxonomy" id="373956"/>
    <lineage>
        <taxon>Eukaryota</taxon>
        <taxon>Metazoa</taxon>
        <taxon>Ecdysozoa</taxon>
        <taxon>Arthropoda</taxon>
        <taxon>Crustacea</taxon>
        <taxon>Multicrustacea</taxon>
        <taxon>Malacostraca</taxon>
        <taxon>Eumalacostraca</taxon>
        <taxon>Eucarida</taxon>
        <taxon>Decapoda</taxon>
        <taxon>Pleocyemata</taxon>
        <taxon>Caridea</taxon>
        <taxon>Atyoidea</taxon>
        <taxon>Atyidae</taxon>
        <taxon>Halocaridina</taxon>
    </lineage>
</organism>
<reference evidence="2 3" key="1">
    <citation type="submission" date="2023-11" db="EMBL/GenBank/DDBJ databases">
        <title>Halocaridina rubra genome assembly.</title>
        <authorList>
            <person name="Smith C."/>
        </authorList>
    </citation>
    <scope>NUCLEOTIDE SEQUENCE [LARGE SCALE GENOMIC DNA]</scope>
    <source>
        <strain evidence="2">EP-1</strain>
        <tissue evidence="2">Whole</tissue>
    </source>
</reference>
<name>A0AAN9AEF7_HALRR</name>
<dbReference type="Pfam" id="PF02793">
    <property type="entry name" value="HRM"/>
    <property type="match status" value="1"/>
</dbReference>
<dbReference type="InterPro" id="IPR001879">
    <property type="entry name" value="GPCR_2_extracellular_dom"/>
</dbReference>
<dbReference type="PROSITE" id="PS50227">
    <property type="entry name" value="G_PROTEIN_RECEP_F2_3"/>
    <property type="match status" value="1"/>
</dbReference>
<feature type="domain" description="G-protein coupled receptors family 2 profile 1" evidence="1">
    <location>
        <begin position="48"/>
        <end position="109"/>
    </location>
</feature>
<evidence type="ECO:0000259" key="1">
    <source>
        <dbReference type="PROSITE" id="PS50227"/>
    </source>
</evidence>
<feature type="non-terminal residue" evidence="2">
    <location>
        <position position="126"/>
    </location>
</feature>
<dbReference type="GO" id="GO:0007188">
    <property type="term" value="P:adenylate cyclase-modulating G protein-coupled receptor signaling pathway"/>
    <property type="evidence" value="ECO:0007669"/>
    <property type="project" value="TreeGrafter"/>
</dbReference>
<comment type="caution">
    <text evidence="2">The sequence shown here is derived from an EMBL/GenBank/DDBJ whole genome shotgun (WGS) entry which is preliminary data.</text>
</comment>
<accession>A0AAN9AEF7</accession>
<dbReference type="Gene3D" id="4.10.1240.10">
    <property type="entry name" value="GPCR, family 2, extracellular hormone receptor domain"/>
    <property type="match status" value="1"/>
</dbReference>
<dbReference type="InterPro" id="IPR017983">
    <property type="entry name" value="GPCR_2_secretin-like_CS"/>
</dbReference>
<dbReference type="AlphaFoldDB" id="A0AAN9AEF7"/>
<dbReference type="SUPFAM" id="SSF111418">
    <property type="entry name" value="Hormone receptor domain"/>
    <property type="match status" value="1"/>
</dbReference>
<protein>
    <recommendedName>
        <fullName evidence="1">G-protein coupled receptors family 2 profile 1 domain-containing protein</fullName>
    </recommendedName>
</protein>
<dbReference type="InterPro" id="IPR036445">
    <property type="entry name" value="GPCR_2_extracell_dom_sf"/>
</dbReference>
<dbReference type="EMBL" id="JAXCGZ010000579">
    <property type="protein sequence ID" value="KAK7085793.1"/>
    <property type="molecule type" value="Genomic_DNA"/>
</dbReference>
<dbReference type="GO" id="GO:0008528">
    <property type="term" value="F:G protein-coupled peptide receptor activity"/>
    <property type="evidence" value="ECO:0007669"/>
    <property type="project" value="TreeGrafter"/>
</dbReference>
<dbReference type="PANTHER" id="PTHR45620">
    <property type="entry name" value="PDF RECEPTOR-LIKE PROTEIN-RELATED"/>
    <property type="match status" value="1"/>
</dbReference>
<dbReference type="GO" id="GO:0005886">
    <property type="term" value="C:plasma membrane"/>
    <property type="evidence" value="ECO:0007669"/>
    <property type="project" value="TreeGrafter"/>
</dbReference>
<dbReference type="PROSITE" id="PS00649">
    <property type="entry name" value="G_PROTEIN_RECEP_F2_1"/>
    <property type="match status" value="1"/>
</dbReference>
<proteinExistence type="predicted"/>